<dbReference type="EMBL" id="DVMM01000004">
    <property type="protein sequence ID" value="HIU28708.1"/>
    <property type="molecule type" value="Genomic_DNA"/>
</dbReference>
<evidence type="ECO:0000313" key="2">
    <source>
        <dbReference type="EMBL" id="HIU28708.1"/>
    </source>
</evidence>
<evidence type="ECO:0000313" key="3">
    <source>
        <dbReference type="Proteomes" id="UP000824089"/>
    </source>
</evidence>
<reference evidence="2" key="1">
    <citation type="submission" date="2020-10" db="EMBL/GenBank/DDBJ databases">
        <authorList>
            <person name="Gilroy R."/>
        </authorList>
    </citation>
    <scope>NUCLEOTIDE SEQUENCE</scope>
    <source>
        <strain evidence="2">CHK195-4489</strain>
    </source>
</reference>
<dbReference type="Pfam" id="PF12669">
    <property type="entry name" value="FeoB_associated"/>
    <property type="match status" value="1"/>
</dbReference>
<dbReference type="AlphaFoldDB" id="A0A9D1I5P9"/>
<name>A0A9D1I5P9_9CLOT</name>
<accession>A0A9D1I5P9</accession>
<sequence>MRFLADYWGTIVIGAVLAAIVIGIIIRLFKNKKNGKSSCSCGCEHCPSSCACHKK</sequence>
<keyword evidence="1" id="KW-0812">Transmembrane</keyword>
<comment type="caution">
    <text evidence="2">The sequence shown here is derived from an EMBL/GenBank/DDBJ whole genome shotgun (WGS) entry which is preliminary data.</text>
</comment>
<dbReference type="Proteomes" id="UP000824089">
    <property type="component" value="Unassembled WGS sequence"/>
</dbReference>
<gene>
    <name evidence="2" type="ORF">IAD50_00245</name>
</gene>
<proteinExistence type="predicted"/>
<keyword evidence="1" id="KW-1133">Transmembrane helix</keyword>
<organism evidence="2 3">
    <name type="scientific">Candidatus Egerieisoma faecipullorum</name>
    <dbReference type="NCBI Taxonomy" id="2840963"/>
    <lineage>
        <taxon>Bacteria</taxon>
        <taxon>Bacillati</taxon>
        <taxon>Bacillota</taxon>
        <taxon>Clostridia</taxon>
        <taxon>Eubacteriales</taxon>
        <taxon>Clostridiaceae</taxon>
        <taxon>Clostridiaceae incertae sedis</taxon>
        <taxon>Candidatus Egerieisoma</taxon>
    </lineage>
</organism>
<keyword evidence="1" id="KW-0472">Membrane</keyword>
<protein>
    <submittedName>
        <fullName evidence="2">FeoB-associated Cys-rich membrane protein</fullName>
    </submittedName>
</protein>
<reference evidence="2" key="2">
    <citation type="journal article" date="2021" name="PeerJ">
        <title>Extensive microbial diversity within the chicken gut microbiome revealed by metagenomics and culture.</title>
        <authorList>
            <person name="Gilroy R."/>
            <person name="Ravi A."/>
            <person name="Getino M."/>
            <person name="Pursley I."/>
            <person name="Horton D.L."/>
            <person name="Alikhan N.F."/>
            <person name="Baker D."/>
            <person name="Gharbi K."/>
            <person name="Hall N."/>
            <person name="Watson M."/>
            <person name="Adriaenssens E.M."/>
            <person name="Foster-Nyarko E."/>
            <person name="Jarju S."/>
            <person name="Secka A."/>
            <person name="Antonio M."/>
            <person name="Oren A."/>
            <person name="Chaudhuri R.R."/>
            <person name="La Ragione R."/>
            <person name="Hildebrand F."/>
            <person name="Pallen M.J."/>
        </authorList>
    </citation>
    <scope>NUCLEOTIDE SEQUENCE</scope>
    <source>
        <strain evidence="2">CHK195-4489</strain>
    </source>
</reference>
<feature type="transmembrane region" description="Helical" evidence="1">
    <location>
        <begin position="6"/>
        <end position="29"/>
    </location>
</feature>
<evidence type="ECO:0000256" key="1">
    <source>
        <dbReference type="SAM" id="Phobius"/>
    </source>
</evidence>